<dbReference type="WBParaSite" id="GPUH_0001778201-mRNA-1">
    <property type="protein sequence ID" value="GPUH_0001778201-mRNA-1"/>
    <property type="gene ID" value="GPUH_0001778201"/>
</dbReference>
<proteinExistence type="predicted"/>
<protein>
    <submittedName>
        <fullName evidence="3">C-type lectin domain-containing protein</fullName>
    </submittedName>
</protein>
<sequence length="86" mass="9551">MHGRWQVPAQNNVTASLLGWDKPFGYEDVTAKFWRPGEPDGCCGAEVNCAISNLFGTFQWDDAGCLAPWTAKTGVVCQRYAYQTVF</sequence>
<evidence type="ECO:0000313" key="2">
    <source>
        <dbReference type="Proteomes" id="UP000271098"/>
    </source>
</evidence>
<dbReference type="SUPFAM" id="SSF56436">
    <property type="entry name" value="C-type lectin-like"/>
    <property type="match status" value="1"/>
</dbReference>
<gene>
    <name evidence="1" type="ORF">GPUH_LOCUS17758</name>
</gene>
<dbReference type="AlphaFoldDB" id="A0A183E9W8"/>
<keyword evidence="2" id="KW-1185">Reference proteome</keyword>
<organism evidence="3">
    <name type="scientific">Gongylonema pulchrum</name>
    <dbReference type="NCBI Taxonomy" id="637853"/>
    <lineage>
        <taxon>Eukaryota</taxon>
        <taxon>Metazoa</taxon>
        <taxon>Ecdysozoa</taxon>
        <taxon>Nematoda</taxon>
        <taxon>Chromadorea</taxon>
        <taxon>Rhabditida</taxon>
        <taxon>Spirurina</taxon>
        <taxon>Spiruromorpha</taxon>
        <taxon>Spiruroidea</taxon>
        <taxon>Gongylonematidae</taxon>
        <taxon>Gongylonema</taxon>
    </lineage>
</organism>
<evidence type="ECO:0000313" key="3">
    <source>
        <dbReference type="WBParaSite" id="GPUH_0001778201-mRNA-1"/>
    </source>
</evidence>
<dbReference type="Proteomes" id="UP000271098">
    <property type="component" value="Unassembled WGS sequence"/>
</dbReference>
<evidence type="ECO:0000313" key="1">
    <source>
        <dbReference type="EMBL" id="VDN30399.1"/>
    </source>
</evidence>
<dbReference type="OrthoDB" id="5861056at2759"/>
<reference evidence="3" key="1">
    <citation type="submission" date="2016-06" db="UniProtKB">
        <authorList>
            <consortium name="WormBaseParasite"/>
        </authorList>
    </citation>
    <scope>IDENTIFICATION</scope>
</reference>
<reference evidence="1 2" key="2">
    <citation type="submission" date="2018-11" db="EMBL/GenBank/DDBJ databases">
        <authorList>
            <consortium name="Pathogen Informatics"/>
        </authorList>
    </citation>
    <scope>NUCLEOTIDE SEQUENCE [LARGE SCALE GENOMIC DNA]</scope>
</reference>
<dbReference type="EMBL" id="UYRT01085649">
    <property type="protein sequence ID" value="VDN30399.1"/>
    <property type="molecule type" value="Genomic_DNA"/>
</dbReference>
<dbReference type="InterPro" id="IPR016187">
    <property type="entry name" value="CTDL_fold"/>
</dbReference>
<accession>A0A183E9W8</accession>
<name>A0A183E9W8_9BILA</name>